<feature type="transmembrane region" description="Helical" evidence="1">
    <location>
        <begin position="21"/>
        <end position="42"/>
    </location>
</feature>
<feature type="transmembrane region" description="Helical" evidence="1">
    <location>
        <begin position="81"/>
        <end position="101"/>
    </location>
</feature>
<keyword evidence="1" id="KW-1133">Transmembrane helix</keyword>
<organism evidence="3 5">
    <name type="scientific">Acutalibacter muris</name>
    <dbReference type="NCBI Taxonomy" id="1796620"/>
    <lineage>
        <taxon>Bacteria</taxon>
        <taxon>Bacillati</taxon>
        <taxon>Bacillota</taxon>
        <taxon>Clostridia</taxon>
        <taxon>Eubacteriales</taxon>
        <taxon>Acutalibacteraceae</taxon>
        <taxon>Acutalibacter</taxon>
    </lineage>
</organism>
<reference evidence="3 5" key="3">
    <citation type="submission" date="2020-11" db="EMBL/GenBank/DDBJ databases">
        <title>Closed and high quality bacterial genomes of the OMM12 community.</title>
        <authorList>
            <person name="Marbouty M."/>
            <person name="Lamy-Besnier Q."/>
            <person name="Debarbieux L."/>
            <person name="Koszul R."/>
        </authorList>
    </citation>
    <scope>NUCLEOTIDE SEQUENCE [LARGE SCALE GENOMIC DNA]</scope>
    <source>
        <strain evidence="3 5">KB18</strain>
    </source>
</reference>
<reference evidence="2" key="1">
    <citation type="journal article" date="2017" name="Genome Announc.">
        <title>High-Quality Whole-Genome Sequences of the Oligo-Mouse-Microbiota Bacterial Community.</title>
        <authorList>
            <person name="Garzetti D."/>
            <person name="Brugiroux S."/>
            <person name="Bunk B."/>
            <person name="Pukall R."/>
            <person name="McCoy K.D."/>
            <person name="Macpherson A.J."/>
            <person name="Stecher B."/>
        </authorList>
    </citation>
    <scope>NUCLEOTIDE SEQUENCE</scope>
    <source>
        <strain evidence="2">KB18</strain>
    </source>
</reference>
<name>A0A1Z2XVS3_9FIRM</name>
<sequence>MTNKEKRFEMLTKAATVFSKLFEVGYQILAIGMMVGLVLFVIDKSFDWGALVRGDPEIGEQLAVNGFSIVIGNSDGTLNNAAMIIFLLAGAMSGELMAWVFRNVNLVLRTTQGLTKFSQGKTPFQKDNVRMIREIGIFFISITVVHFALSSLAVLIIGPEMAEVSVGMGNIVAGVLMLCLSQVFALGQKMQEDVDGLV</sequence>
<keyword evidence="4" id="KW-1185">Reference proteome</keyword>
<evidence type="ECO:0000313" key="4">
    <source>
        <dbReference type="Proteomes" id="UP000196710"/>
    </source>
</evidence>
<dbReference type="EMBL" id="CP065321">
    <property type="protein sequence ID" value="QQR31805.1"/>
    <property type="molecule type" value="Genomic_DNA"/>
</dbReference>
<feature type="transmembrane region" description="Helical" evidence="1">
    <location>
        <begin position="164"/>
        <end position="186"/>
    </location>
</feature>
<protein>
    <submittedName>
        <fullName evidence="3">DUF2975 domain-containing protein</fullName>
    </submittedName>
</protein>
<evidence type="ECO:0000313" key="5">
    <source>
        <dbReference type="Proteomes" id="UP000596035"/>
    </source>
</evidence>
<dbReference type="Proteomes" id="UP000596035">
    <property type="component" value="Chromosome"/>
</dbReference>
<evidence type="ECO:0000313" key="3">
    <source>
        <dbReference type="EMBL" id="QQR31805.1"/>
    </source>
</evidence>
<keyword evidence="1" id="KW-0472">Membrane</keyword>
<evidence type="ECO:0000313" key="2">
    <source>
        <dbReference type="EMBL" id="ASB42511.1"/>
    </source>
</evidence>
<evidence type="ECO:0000256" key="1">
    <source>
        <dbReference type="SAM" id="Phobius"/>
    </source>
</evidence>
<keyword evidence="1" id="KW-0812">Transmembrane</keyword>
<proteinExistence type="predicted"/>
<dbReference type="KEGG" id="amur:ADH66_18765"/>
<dbReference type="Proteomes" id="UP000196710">
    <property type="component" value="Chromosome"/>
</dbReference>
<accession>A0A1Z2XVS3</accession>
<feature type="transmembrane region" description="Helical" evidence="1">
    <location>
        <begin position="135"/>
        <end position="158"/>
    </location>
</feature>
<reference evidence="4" key="2">
    <citation type="submission" date="2017-05" db="EMBL/GenBank/DDBJ databases">
        <title>Improved OligoMM genomes.</title>
        <authorList>
            <person name="Garzetti D."/>
        </authorList>
    </citation>
    <scope>NUCLEOTIDE SEQUENCE [LARGE SCALE GENOMIC DNA]</scope>
    <source>
        <strain evidence="4">KB18</strain>
    </source>
</reference>
<gene>
    <name evidence="2" type="ORF">ADH66_18765</name>
    <name evidence="3" type="ORF">I5Q82_09185</name>
</gene>
<dbReference type="AlphaFoldDB" id="A0A1Z2XVS3"/>
<dbReference type="EMBL" id="CP021422">
    <property type="protein sequence ID" value="ASB42511.1"/>
    <property type="molecule type" value="Genomic_DNA"/>
</dbReference>
<dbReference type="RefSeq" id="WP_066537644.1">
    <property type="nucleotide sequence ID" value="NZ_CAPVCI010000010.1"/>
</dbReference>